<dbReference type="InterPro" id="IPR001525">
    <property type="entry name" value="C5_MeTfrase"/>
</dbReference>
<keyword evidence="3 6" id="KW-0949">S-adenosyl-L-methionine</keyword>
<dbReference type="Proteomes" id="UP000250991">
    <property type="component" value="Unassembled WGS sequence"/>
</dbReference>
<name>A0A2X1MMY2_ECOLX</name>
<dbReference type="InterPro" id="IPR018117">
    <property type="entry name" value="C5_DNA_meth_AS"/>
</dbReference>
<protein>
    <submittedName>
        <fullName evidence="7">Putative DNA methyltransferase</fullName>
        <ecNumber evidence="7">2.1.1.37</ecNumber>
    </submittedName>
</protein>
<keyword evidence="4" id="KW-0680">Restriction system</keyword>
<dbReference type="Pfam" id="PF00145">
    <property type="entry name" value="DNA_methylase"/>
    <property type="match status" value="1"/>
</dbReference>
<dbReference type="SUPFAM" id="SSF53335">
    <property type="entry name" value="S-adenosyl-L-methionine-dependent methyltransferases"/>
    <property type="match status" value="1"/>
</dbReference>
<feature type="active site" evidence="6">
    <location>
        <position position="81"/>
    </location>
</feature>
<dbReference type="EC" id="2.1.1.37" evidence="7"/>
<dbReference type="EMBL" id="UARW01000007">
    <property type="protein sequence ID" value="SPW74197.1"/>
    <property type="molecule type" value="Genomic_DNA"/>
</dbReference>
<comment type="catalytic activity">
    <reaction evidence="5">
        <text>a 2'-deoxycytidine in DNA + S-adenosyl-L-methionine = a 5-methyl-2'-deoxycytidine in DNA + S-adenosyl-L-homocysteine + H(+)</text>
        <dbReference type="Rhea" id="RHEA:13681"/>
        <dbReference type="Rhea" id="RHEA-COMP:11369"/>
        <dbReference type="Rhea" id="RHEA-COMP:11370"/>
        <dbReference type="ChEBI" id="CHEBI:15378"/>
        <dbReference type="ChEBI" id="CHEBI:57856"/>
        <dbReference type="ChEBI" id="CHEBI:59789"/>
        <dbReference type="ChEBI" id="CHEBI:85452"/>
        <dbReference type="ChEBI" id="CHEBI:85454"/>
        <dbReference type="EC" id="2.1.1.37"/>
    </reaction>
</comment>
<evidence type="ECO:0000256" key="4">
    <source>
        <dbReference type="ARBA" id="ARBA00022747"/>
    </source>
</evidence>
<evidence type="ECO:0000256" key="2">
    <source>
        <dbReference type="ARBA" id="ARBA00022679"/>
    </source>
</evidence>
<sequence>MKQNVNLRYGSVCSGIEAASIAWEPLGMRPAWFAEIEPFPSAVLAHRWPHIANLGDMTKLAKKVLAGEIESPDVLVGGTPCQAFSIAGLRGGLDDERGALTLKYVELANAIDDKRSESFLKPTVIVWENVPGVLSSADNAFGCFLAGLAGEDAPFEPG</sequence>
<reference evidence="7 8" key="1">
    <citation type="submission" date="2018-06" db="EMBL/GenBank/DDBJ databases">
        <authorList>
            <consortium name="Pathogen Informatics"/>
            <person name="Doyle S."/>
        </authorList>
    </citation>
    <scope>NUCLEOTIDE SEQUENCE [LARGE SCALE GENOMIC DNA]</scope>
    <source>
        <strain evidence="7 8">NCTC8009</strain>
    </source>
</reference>
<keyword evidence="2 6" id="KW-0808">Transferase</keyword>
<keyword evidence="1 6" id="KW-0489">Methyltransferase</keyword>
<organism evidence="7 8">
    <name type="scientific">Escherichia coli</name>
    <dbReference type="NCBI Taxonomy" id="562"/>
    <lineage>
        <taxon>Bacteria</taxon>
        <taxon>Pseudomonadati</taxon>
        <taxon>Pseudomonadota</taxon>
        <taxon>Gammaproteobacteria</taxon>
        <taxon>Enterobacterales</taxon>
        <taxon>Enterobacteriaceae</taxon>
        <taxon>Escherichia</taxon>
    </lineage>
</organism>
<accession>A0A2X1MMY2</accession>
<dbReference type="PROSITE" id="PS00094">
    <property type="entry name" value="C5_MTASE_1"/>
    <property type="match status" value="1"/>
</dbReference>
<comment type="similarity">
    <text evidence="6">Belongs to the class I-like SAM-binding methyltransferase superfamily. C5-methyltransferase family.</text>
</comment>
<dbReference type="Gene3D" id="3.40.50.150">
    <property type="entry name" value="Vaccinia Virus protein VP39"/>
    <property type="match status" value="1"/>
</dbReference>
<dbReference type="GO" id="GO:0009307">
    <property type="term" value="P:DNA restriction-modification system"/>
    <property type="evidence" value="ECO:0007669"/>
    <property type="project" value="UniProtKB-KW"/>
</dbReference>
<evidence type="ECO:0000256" key="6">
    <source>
        <dbReference type="PROSITE-ProRule" id="PRU01016"/>
    </source>
</evidence>
<dbReference type="GO" id="GO:0032259">
    <property type="term" value="P:methylation"/>
    <property type="evidence" value="ECO:0007669"/>
    <property type="project" value="UniProtKB-KW"/>
</dbReference>
<gene>
    <name evidence="7" type="primary">hhaIM</name>
    <name evidence="7" type="ORF">NCTC8009_00601</name>
</gene>
<proteinExistence type="inferred from homology"/>
<evidence type="ECO:0000256" key="1">
    <source>
        <dbReference type="ARBA" id="ARBA00022603"/>
    </source>
</evidence>
<dbReference type="PROSITE" id="PS51679">
    <property type="entry name" value="SAM_MT_C5"/>
    <property type="match status" value="1"/>
</dbReference>
<evidence type="ECO:0000313" key="8">
    <source>
        <dbReference type="Proteomes" id="UP000250991"/>
    </source>
</evidence>
<dbReference type="GO" id="GO:0003886">
    <property type="term" value="F:DNA (cytosine-5-)-methyltransferase activity"/>
    <property type="evidence" value="ECO:0007669"/>
    <property type="project" value="UniProtKB-EC"/>
</dbReference>
<evidence type="ECO:0000256" key="3">
    <source>
        <dbReference type="ARBA" id="ARBA00022691"/>
    </source>
</evidence>
<dbReference type="AlphaFoldDB" id="A0A2X1MMY2"/>
<evidence type="ECO:0000256" key="5">
    <source>
        <dbReference type="ARBA" id="ARBA00047422"/>
    </source>
</evidence>
<dbReference type="InterPro" id="IPR029063">
    <property type="entry name" value="SAM-dependent_MTases_sf"/>
</dbReference>
<evidence type="ECO:0000313" key="7">
    <source>
        <dbReference type="EMBL" id="SPW74197.1"/>
    </source>
</evidence>